<accession>A0AAN0KGP5</accession>
<gene>
    <name evidence="1" type="ORF">brsh051_20790</name>
</gene>
<reference evidence="1" key="1">
    <citation type="journal article" date="2024" name="Int. J. Syst. Evol. Microbiol.">
        <title>Brooklawnia propionicigenes sp. nov., a facultatively anaerobic, propionate-producing bacterium isolated from a methanogenic reactor treating waste from cattle farms.</title>
        <authorList>
            <person name="Akita Y."/>
            <person name="Ueki A."/>
            <person name="Tonouchi A."/>
            <person name="Sugawara Y."/>
            <person name="Honma S."/>
            <person name="Kaku N."/>
            <person name="Ueki K."/>
        </authorList>
    </citation>
    <scope>NUCLEOTIDE SEQUENCE</scope>
    <source>
        <strain evidence="1">SH051</strain>
    </source>
</reference>
<sequence>MLSVEYLEHEIGLSANEMIKVLQSADSTRIQQAIGAKLDSDSAKAIHEKIRAYGLEREDNDYLISELSPGVFDSDFNYATGHSGVGGAPPRGGASIQHIRHTLLYAHRIYMSDPLESCLWNFYEPYGDFRLLVLLQSLIEWEFIRPLVKKGVIRLRYGWSGDGLVVRDFVDEAFADPVFLTQLLEIGAWRSRPEHPVSAAMYRAARERDDVREMLQLAWWDDSFCAPSWDDDLVRAIRSAQQPGADLWLPSWRHAKILQALAGRGSGLTAPTVGDVELLSTLVEMEVPSITRAPERSVDGPVTWENVGV</sequence>
<dbReference type="EMBL" id="AP028056">
    <property type="protein sequence ID" value="BEH02798.1"/>
    <property type="molecule type" value="Genomic_DNA"/>
</dbReference>
<dbReference type="RefSeq" id="WP_286264737.1">
    <property type="nucleotide sequence ID" value="NZ_AP028056.1"/>
</dbReference>
<organism evidence="1 2">
    <name type="scientific">Brooklawnia propionicigenes</name>
    <dbReference type="NCBI Taxonomy" id="3041175"/>
    <lineage>
        <taxon>Bacteria</taxon>
        <taxon>Bacillati</taxon>
        <taxon>Actinomycetota</taxon>
        <taxon>Actinomycetes</taxon>
        <taxon>Propionibacteriales</taxon>
        <taxon>Propionibacteriaceae</taxon>
        <taxon>Brooklawnia</taxon>
    </lineage>
</organism>
<keyword evidence="2" id="KW-1185">Reference proteome</keyword>
<name>A0AAN0KGP5_9ACTN</name>
<protein>
    <submittedName>
        <fullName evidence="1">Uncharacterized protein</fullName>
    </submittedName>
</protein>
<dbReference type="KEGG" id="broo:brsh051_20790"/>
<evidence type="ECO:0000313" key="1">
    <source>
        <dbReference type="EMBL" id="BEH02798.1"/>
    </source>
</evidence>
<evidence type="ECO:0000313" key="2">
    <source>
        <dbReference type="Proteomes" id="UP001431656"/>
    </source>
</evidence>
<dbReference type="AlphaFoldDB" id="A0AAN0KGP5"/>
<proteinExistence type="predicted"/>
<dbReference type="Proteomes" id="UP001431656">
    <property type="component" value="Chromosome"/>
</dbReference>